<dbReference type="Proteomes" id="UP000247772">
    <property type="component" value="Unassembled WGS sequence"/>
</dbReference>
<reference evidence="1 2" key="1">
    <citation type="submission" date="2018-06" db="EMBL/GenBank/DDBJ databases">
        <title>Genomic Encyclopedia of Type Strains, Phase IV (KMG-V): Genome sequencing to study the core and pangenomes of soil and plant-associated prokaryotes.</title>
        <authorList>
            <person name="Whitman W."/>
        </authorList>
    </citation>
    <scope>NUCLEOTIDE SEQUENCE [LARGE SCALE GENOMIC DNA]</scope>
    <source>
        <strain evidence="1 2">SRCL-318</strain>
    </source>
</reference>
<dbReference type="Gene3D" id="3.40.1080.10">
    <property type="entry name" value="Glutaconate Coenzyme A-transferase"/>
    <property type="match status" value="1"/>
</dbReference>
<evidence type="ECO:0000313" key="1">
    <source>
        <dbReference type="EMBL" id="PYE16703.1"/>
    </source>
</evidence>
<name>A0A2V4TLZ6_9BURK</name>
<proteinExistence type="predicted"/>
<sequence length="85" mass="9329">MRKVLGRELPDRVEGFGDLCPYYGETNVACPPGGGAIRLSFHHHLRNGDHVTRMVLQEAILQTHGGRARAIEAGELPIDVIHAMC</sequence>
<dbReference type="AlphaFoldDB" id="A0A2V4TLZ6"/>
<dbReference type="OrthoDB" id="9767643at2"/>
<evidence type="ECO:0000313" key="2">
    <source>
        <dbReference type="Proteomes" id="UP000247772"/>
    </source>
</evidence>
<dbReference type="EMBL" id="QJSQ01000028">
    <property type="protein sequence ID" value="PYE16703.1"/>
    <property type="molecule type" value="Genomic_DNA"/>
</dbReference>
<gene>
    <name evidence="1" type="ORF">C7410_12850</name>
</gene>
<dbReference type="RefSeq" id="WP_110856938.1">
    <property type="nucleotide sequence ID" value="NZ_QJSQ01000028.1"/>
</dbReference>
<organism evidence="1 2">
    <name type="scientific">Paraburkholderia silvatlantica</name>
    <dbReference type="NCBI Taxonomy" id="321895"/>
    <lineage>
        <taxon>Bacteria</taxon>
        <taxon>Pseudomonadati</taxon>
        <taxon>Pseudomonadota</taxon>
        <taxon>Betaproteobacteria</taxon>
        <taxon>Burkholderiales</taxon>
        <taxon>Burkholderiaceae</taxon>
        <taxon>Paraburkholderia</taxon>
    </lineage>
</organism>
<comment type="caution">
    <text evidence="1">The sequence shown here is derived from an EMBL/GenBank/DDBJ whole genome shotgun (WGS) entry which is preliminary data.</text>
</comment>
<protein>
    <submittedName>
        <fullName evidence="1">Uncharacterized protein</fullName>
    </submittedName>
</protein>
<accession>A0A2V4TLZ6</accession>